<evidence type="ECO:0000259" key="3">
    <source>
        <dbReference type="Pfam" id="PF20789"/>
    </source>
</evidence>
<gene>
    <name evidence="4" type="ordered locus">Tbis_2310</name>
</gene>
<dbReference type="Proteomes" id="UP000006640">
    <property type="component" value="Chromosome"/>
</dbReference>
<dbReference type="RefSeq" id="WP_013132553.1">
    <property type="nucleotide sequence ID" value="NC_014165.1"/>
</dbReference>
<dbReference type="Pfam" id="PF13622">
    <property type="entry name" value="4HBT_3"/>
    <property type="match status" value="1"/>
</dbReference>
<sequence>MSDLPEAYYLPLGDGRYEPTRATESPWDTDNQHGGPPTALMAHLIDEAAGPGLRLARIAVDFLGPIPRREMRVEVSPVRPGRLISLSEARIVADGRTVVSARAWHIATGPTPPADGEEIHPPALPDTPSDDFHSFPGLAGWGYGEAIEWRFTKGGFGALGPAEVWTRVRIPLIAGERLTGLARMLIVADSANGLSAVLPIDEWYSIPPGMTTTLMRTPAGEWVHLACHTHLSGDGLGVAHGTLCDPDGFLGEVSQPLLVRKR</sequence>
<feature type="region of interest" description="Disordered" evidence="1">
    <location>
        <begin position="12"/>
        <end position="34"/>
    </location>
</feature>
<dbReference type="Pfam" id="PF20789">
    <property type="entry name" value="4HBT_3C"/>
    <property type="match status" value="1"/>
</dbReference>
<evidence type="ECO:0000313" key="5">
    <source>
        <dbReference type="Proteomes" id="UP000006640"/>
    </source>
</evidence>
<feature type="domain" description="Acyl-CoA thioesterase-like C-terminal" evidence="3">
    <location>
        <begin position="131"/>
        <end position="259"/>
    </location>
</feature>
<feature type="domain" description="Acyl-CoA thioesterase-like N-terminal HotDog" evidence="2">
    <location>
        <begin position="24"/>
        <end position="105"/>
    </location>
</feature>
<dbReference type="HOGENOM" id="CLU_074337_1_0_11"/>
<dbReference type="InterPro" id="IPR049449">
    <property type="entry name" value="TesB_ACOT8-like_N"/>
</dbReference>
<dbReference type="Gene3D" id="2.40.160.210">
    <property type="entry name" value="Acyl-CoA thioesterase, double hotdog domain"/>
    <property type="match status" value="1"/>
</dbReference>
<evidence type="ECO:0000313" key="4">
    <source>
        <dbReference type="EMBL" id="ADG89020.1"/>
    </source>
</evidence>
<proteinExistence type="predicted"/>
<dbReference type="SUPFAM" id="SSF54637">
    <property type="entry name" value="Thioesterase/thiol ester dehydrase-isomerase"/>
    <property type="match status" value="2"/>
</dbReference>
<protein>
    <recommendedName>
        <fullName evidence="6">Thioesterase superfamily protein</fullName>
    </recommendedName>
</protein>
<dbReference type="KEGG" id="tbi:Tbis_2310"/>
<dbReference type="EMBL" id="CP001874">
    <property type="protein sequence ID" value="ADG89020.1"/>
    <property type="molecule type" value="Genomic_DNA"/>
</dbReference>
<organism evidence="4 5">
    <name type="scientific">Thermobispora bispora (strain ATCC 19993 / DSM 43833 / CBS 139.67 / JCM 10125 / KCTC 9307 / NBRC 14880 / R51)</name>
    <dbReference type="NCBI Taxonomy" id="469371"/>
    <lineage>
        <taxon>Bacteria</taxon>
        <taxon>Bacillati</taxon>
        <taxon>Actinomycetota</taxon>
        <taxon>Actinomycetes</taxon>
        <taxon>Streptosporangiales</taxon>
        <taxon>Streptosporangiaceae</taxon>
        <taxon>Thermobispora</taxon>
    </lineage>
</organism>
<dbReference type="InterPro" id="IPR029069">
    <property type="entry name" value="HotDog_dom_sf"/>
</dbReference>
<keyword evidence="5" id="KW-1185">Reference proteome</keyword>
<name>D6Y3R8_THEBD</name>
<dbReference type="InterPro" id="IPR042171">
    <property type="entry name" value="Acyl-CoA_hotdog"/>
</dbReference>
<dbReference type="InterPro" id="IPR049450">
    <property type="entry name" value="ACOT8-like_C"/>
</dbReference>
<accession>D6Y3R8</accession>
<dbReference type="OrthoDB" id="1413770at2"/>
<dbReference type="eggNOG" id="COG2050">
    <property type="taxonomic scope" value="Bacteria"/>
</dbReference>
<dbReference type="AlphaFoldDB" id="D6Y3R8"/>
<evidence type="ECO:0000259" key="2">
    <source>
        <dbReference type="Pfam" id="PF13622"/>
    </source>
</evidence>
<reference evidence="4 5" key="1">
    <citation type="submission" date="2010-01" db="EMBL/GenBank/DDBJ databases">
        <title>The complete genome of Thermobispora bispora DSM 43833.</title>
        <authorList>
            <consortium name="US DOE Joint Genome Institute (JGI-PGF)"/>
            <person name="Lucas S."/>
            <person name="Copeland A."/>
            <person name="Lapidus A."/>
            <person name="Glavina del Rio T."/>
            <person name="Dalin E."/>
            <person name="Tice H."/>
            <person name="Bruce D."/>
            <person name="Goodwin L."/>
            <person name="Pitluck S."/>
            <person name="Kyrpides N."/>
            <person name="Mavromatis K."/>
            <person name="Ivanova N."/>
            <person name="Mikhailova N."/>
            <person name="Chertkov O."/>
            <person name="Brettin T."/>
            <person name="Detter J.C."/>
            <person name="Han C."/>
            <person name="Larimer F."/>
            <person name="Land M."/>
            <person name="Hauser L."/>
            <person name="Markowitz V."/>
            <person name="Cheng J.-F."/>
            <person name="Hugenholtz P."/>
            <person name="Woyke T."/>
            <person name="Wu D."/>
            <person name="Jando M."/>
            <person name="Schneider S."/>
            <person name="Klenk H.-P."/>
            <person name="Eisen J.A."/>
        </authorList>
    </citation>
    <scope>NUCLEOTIDE SEQUENCE [LARGE SCALE GENOMIC DNA]</scope>
    <source>
        <strain evidence="5">ATCC 19993 / DSM 43833 / CBS 139.67 / JCM 10125 / KCTC 9307 / NBRC 14880 / R51</strain>
    </source>
</reference>
<evidence type="ECO:0008006" key="6">
    <source>
        <dbReference type="Google" id="ProtNLM"/>
    </source>
</evidence>
<evidence type="ECO:0000256" key="1">
    <source>
        <dbReference type="SAM" id="MobiDB-lite"/>
    </source>
</evidence>